<evidence type="ECO:0000313" key="4">
    <source>
        <dbReference type="Proteomes" id="UP001223336"/>
    </source>
</evidence>
<dbReference type="Proteomes" id="UP001229862">
    <property type="component" value="Chromosome"/>
</dbReference>
<evidence type="ECO:0000313" key="2">
    <source>
        <dbReference type="EMBL" id="MDQ5770981.1"/>
    </source>
</evidence>
<sequence length="844" mass="98104">MSKKVFISYSHKDEAYKDSLEEHLSLLKNNNIISVWHDRKISAGDDWKEQLDENLESADIVIFLVSSSFLASKYCTDIEVRKAIKKHEEGSAIIFSIIVRPCDWEGGNFSRFQSLPKNLKPISTWKNKDSGWVDAINGLKESIQKYNFPSAVISEPSKKNFKLTDEQLKWLVDTDVDFSTRKYGKINLDDIYVVPDIYFKDEANKESDDIECLNLILNEKNYFLLSGEEQQGKTSSLKYLFKEFLKKGLLPIYVDAKNISNSDPNSFVNKELSKQYSNLSFDEFDVFLDKVLLLDNFSSIGLNEKFQNVFIESISKKYDWVVVTCDSSFSYISSELPAFSKYREAKILGFGNSKREILVKKWVSLGVEESISDIDLYSEIDGLKNQINIVIKKNIVPPKPIYILIMMQMLDANTQRSLELTSYGHCYQYLIYQAFEKAKIDARNQEKYLNVLTELSWAIFKNKGGLNEFKLNYFFNDYGGKYLSVDKNDVIEKLICNSILTRNNGVVDFKYPYIYYFFMGKKIAEGFLECEDVKYEVDYLLENLYKEDCANILIFITHHTKNSWVLTKINEVLMNLFQDQPRAVLRKDQLLFMDSFVRLIPELVLEKREIQKERDKHNKRLDEIERKKESVHDYSVDLLSNVTKTFRGMEIAGQIIRNRHATMTRESIANLADNGISAGLRFLEFFINISDSSKKEIIDIIEKHLEEHPTLSSKKIIDYAEKIYLHLTYDVISAVVRKIASSVGSREAVEIYNALEEKEKTPAFILINQSIEFQFERILNIDSVRSTAEKLKNNPVCLRILKEMVIQHIYMFPVEYKKKQQLSELLKISVQDQRLMDQKKLGKG</sequence>
<dbReference type="InterPro" id="IPR057123">
    <property type="entry name" value="STAND_NTPase4_dom"/>
</dbReference>
<dbReference type="AlphaFoldDB" id="A0AA51MK02"/>
<evidence type="ECO:0000313" key="3">
    <source>
        <dbReference type="EMBL" id="WML85275.1"/>
    </source>
</evidence>
<dbReference type="InterPro" id="IPR035897">
    <property type="entry name" value="Toll_tir_struct_dom_sf"/>
</dbReference>
<dbReference type="SMART" id="SM00255">
    <property type="entry name" value="TIR"/>
    <property type="match status" value="1"/>
</dbReference>
<dbReference type="SUPFAM" id="SSF52200">
    <property type="entry name" value="Toll/Interleukin receptor TIR domain"/>
    <property type="match status" value="1"/>
</dbReference>
<keyword evidence="4" id="KW-1185">Reference proteome</keyword>
<dbReference type="GO" id="GO:0007165">
    <property type="term" value="P:signal transduction"/>
    <property type="evidence" value="ECO:0007669"/>
    <property type="project" value="InterPro"/>
</dbReference>
<dbReference type="Gene3D" id="3.40.50.300">
    <property type="entry name" value="P-loop containing nucleotide triphosphate hydrolases"/>
    <property type="match status" value="1"/>
</dbReference>
<keyword evidence="3" id="KW-0675">Receptor</keyword>
<dbReference type="SUPFAM" id="SSF52540">
    <property type="entry name" value="P-loop containing nucleoside triphosphate hydrolases"/>
    <property type="match status" value="1"/>
</dbReference>
<dbReference type="Proteomes" id="UP001223336">
    <property type="component" value="Unassembled WGS sequence"/>
</dbReference>
<reference evidence="3 4" key="1">
    <citation type="submission" date="2023-08" db="EMBL/GenBank/DDBJ databases">
        <title>New molecular markers tilS and rpoB for phylogenetic and monitoring studies of the genus Thiothrix biodiversity.</title>
        <authorList>
            <person name="Ravin N.V."/>
            <person name="Smolyakov D."/>
            <person name="Markov N.D."/>
            <person name="Beletsky A.V."/>
            <person name="Mardanov A.V."/>
            <person name="Rudenko T.S."/>
            <person name="Grabovich M.Y."/>
        </authorList>
    </citation>
    <scope>NUCLEOTIDE SEQUENCE</scope>
    <source>
        <strain evidence="3">DNT52</strain>
        <strain evidence="2 4">H33</strain>
    </source>
</reference>
<gene>
    <name evidence="2" type="ORF">RCC75_20825</name>
    <name evidence="3" type="ORF">RCG00_13315</name>
</gene>
<dbReference type="EMBL" id="JAVFKN010000053">
    <property type="protein sequence ID" value="MDQ5770981.1"/>
    <property type="molecule type" value="Genomic_DNA"/>
</dbReference>
<dbReference type="Pfam" id="PF24406">
    <property type="entry name" value="nSTAND_NTPase4"/>
    <property type="match status" value="1"/>
</dbReference>
<dbReference type="PROSITE" id="PS50104">
    <property type="entry name" value="TIR"/>
    <property type="match status" value="1"/>
</dbReference>
<proteinExistence type="predicted"/>
<dbReference type="Pfam" id="PF13676">
    <property type="entry name" value="TIR_2"/>
    <property type="match status" value="1"/>
</dbReference>
<dbReference type="InterPro" id="IPR027417">
    <property type="entry name" value="P-loop_NTPase"/>
</dbReference>
<accession>A0AA51MK02</accession>
<organism evidence="3">
    <name type="scientific">Thiothrix subterranea</name>
    <dbReference type="NCBI Taxonomy" id="2735563"/>
    <lineage>
        <taxon>Bacteria</taxon>
        <taxon>Pseudomonadati</taxon>
        <taxon>Pseudomonadota</taxon>
        <taxon>Gammaproteobacteria</taxon>
        <taxon>Thiotrichales</taxon>
        <taxon>Thiotrichaceae</taxon>
        <taxon>Thiothrix</taxon>
    </lineage>
</organism>
<dbReference type="EMBL" id="CP133217">
    <property type="protein sequence ID" value="WML85275.1"/>
    <property type="molecule type" value="Genomic_DNA"/>
</dbReference>
<name>A0AA51MK02_9GAMM</name>
<feature type="domain" description="TIR" evidence="1">
    <location>
        <begin position="1"/>
        <end position="139"/>
    </location>
</feature>
<dbReference type="InterPro" id="IPR000157">
    <property type="entry name" value="TIR_dom"/>
</dbReference>
<protein>
    <submittedName>
        <fullName evidence="3">Toll/interleukin-1 receptor domain-containing protein</fullName>
    </submittedName>
</protein>
<dbReference type="RefSeq" id="WP_308136629.1">
    <property type="nucleotide sequence ID" value="NZ_CP133217.1"/>
</dbReference>
<dbReference type="Gene3D" id="3.40.50.10140">
    <property type="entry name" value="Toll/interleukin-1 receptor homology (TIR) domain"/>
    <property type="match status" value="1"/>
</dbReference>
<evidence type="ECO:0000259" key="1">
    <source>
        <dbReference type="PROSITE" id="PS50104"/>
    </source>
</evidence>